<evidence type="ECO:0000313" key="4">
    <source>
        <dbReference type="Proteomes" id="UP001217838"/>
    </source>
</evidence>
<feature type="domain" description="Right handed beta helix" evidence="2">
    <location>
        <begin position="761"/>
        <end position="888"/>
    </location>
</feature>
<reference evidence="3 4" key="1">
    <citation type="submission" date="2022-11" db="EMBL/GenBank/DDBJ databases">
        <title>Minimal conservation of predation-associated metabolite biosynthetic gene clusters underscores biosynthetic potential of Myxococcota including descriptions for ten novel species: Archangium lansinium sp. nov., Myxococcus landrumus sp. nov., Nannocystis bai.</title>
        <authorList>
            <person name="Ahearne A."/>
            <person name="Stevens C."/>
            <person name="Dowd S."/>
        </authorList>
    </citation>
    <scope>NUCLEOTIDE SEQUENCE [LARGE SCALE GENOMIC DNA]</scope>
    <source>
        <strain evidence="3 4">NCELM</strain>
    </source>
</reference>
<proteinExistence type="predicted"/>
<comment type="caution">
    <text evidence="3">The sequence shown here is derived from an EMBL/GenBank/DDBJ whole genome shotgun (WGS) entry which is preliminary data.</text>
</comment>
<dbReference type="Gene3D" id="2.160.20.10">
    <property type="entry name" value="Single-stranded right-handed beta-helix, Pectin lyase-like"/>
    <property type="match status" value="1"/>
</dbReference>
<dbReference type="Pfam" id="PF13229">
    <property type="entry name" value="Beta_helix"/>
    <property type="match status" value="1"/>
</dbReference>
<dbReference type="InterPro" id="IPR012334">
    <property type="entry name" value="Pectin_lyas_fold"/>
</dbReference>
<dbReference type="InterPro" id="IPR045392">
    <property type="entry name" value="DUF6519"/>
</dbReference>
<keyword evidence="4" id="KW-1185">Reference proteome</keyword>
<name>A0ABT5BHI8_9BACT</name>
<dbReference type="InterPro" id="IPR011050">
    <property type="entry name" value="Pectin_lyase_fold/virulence"/>
</dbReference>
<dbReference type="Proteomes" id="UP001217838">
    <property type="component" value="Unassembled WGS sequence"/>
</dbReference>
<dbReference type="Pfam" id="PF20129">
    <property type="entry name" value="DUF6519"/>
    <property type="match status" value="1"/>
</dbReference>
<dbReference type="SMART" id="SM00710">
    <property type="entry name" value="PbH1"/>
    <property type="match status" value="7"/>
</dbReference>
<dbReference type="SUPFAM" id="SSF51126">
    <property type="entry name" value="Pectin lyase-like"/>
    <property type="match status" value="1"/>
</dbReference>
<dbReference type="PANTHER" id="PTHR22990">
    <property type="entry name" value="F-BOX ONLY PROTEIN"/>
    <property type="match status" value="1"/>
</dbReference>
<dbReference type="EMBL" id="JAQNDN010000020">
    <property type="protein sequence ID" value="MDC0672878.1"/>
    <property type="molecule type" value="Genomic_DNA"/>
</dbReference>
<accession>A0ABT5BHI8</accession>
<evidence type="ECO:0000259" key="2">
    <source>
        <dbReference type="Pfam" id="PF13229"/>
    </source>
</evidence>
<sequence length="1148" mass="122914">MSAHDISRHLFQANNHYTGTRMQQGRVMLDSDHNEARMLDEEEQRRLAVDVVGPHGSPDKGFTVTDVTAGLGYDFRILAGTYYLGGYRHEIADVPPLTQKFRIQTDWLQLGRSDVATLHVPAVPSQPRHDFVYLLGWDQGVTAVEDAELHDPAIPVHDTGWRVRRMHRVLVQASSASNCKDAFQALVASLEVGGHTFDQANFELKSGGLMGSRHNPVTAGVDMCKPAVLQGLAGAEHQALRVQLIAPDRFIWGIDNASTLFRLTVTGTGANRTLTLTAPLRDHAHEPRIGEVIELLPWGALLSNGQYVADHPVTATVGGGVLARVTSPYDPSTRTVGVTVADFNKLNAMLTWLTARAGEDGYLFGRLWQPGDNSLDGPIGVGFAPNEIIRLRGTDYEVAFKTPGIVGDYWIVAARPSTPAPVVPWDLREGGPPHGPRRFYSPLAVIQWTLSGMTPVPTVSSCRRTFRPLTRLRGCCTVTVGDNKTSFGEFSTITAAINALPLGELGKVCILPGEYRERIEILSRNDVVIEGCGARTVLRTPTSNTTSSGLITITTANRIVLRDLTVEASGQIGIMSSGTTYLQIERVNVTTRRDPALAMPAAAPTAFPAGSSNAPLSTIACGPSTSNLTIRDCVLTMVGEPSAQPNVALWSANELLVERCAIRTTALAGSYSQAWGGLWLRAGTNCTLRDNRIEGGLGHGITLGGVTYWIALNLPVTWFNPVGGLVLTAGPDCPAAGGSLPLTAPPPGGGAVATVDPIGPTSVTIRGNHITGMGSSGISVLGFWPEPPGAADPYRMIGTHALTVADNVIEGNFRRPVVLPENIRALAAFGGIVLGAADDLKIHDNRIENNGIDHRHAVCGIYVLHGENIDIKGNSIRNNGPRVADGAFSGIRAGVALQLVGRLVDFTGGTTYTVEGDRLRPAARVRGNLVHQPAGRALQIYGYGAMLVEGNVLISEGLTGMPGSTAHCVEIRNVGQSPDVVLKNVLPAFSSFLGSPPLFYDPAVVTANLLDGRIVFTDNQVRFNPVLGASAQVFCVSRFQSYGDVGVIGNQFFTNFQSPTDTLPVDTIVNAWSTRTNHNRWQDPIGVIGQDPAVPDPIYQTTLSARTFAALNFTTLNQASRCIEASIQPLTPAVPNNEVELNQYYTEC</sequence>
<dbReference type="InterPro" id="IPR039448">
    <property type="entry name" value="Beta_helix"/>
</dbReference>
<evidence type="ECO:0000256" key="1">
    <source>
        <dbReference type="ARBA" id="ARBA00022737"/>
    </source>
</evidence>
<dbReference type="InterPro" id="IPR051550">
    <property type="entry name" value="SCF-Subunits/Alg-Epimerases"/>
</dbReference>
<protein>
    <submittedName>
        <fullName evidence="3">Right-handed parallel beta-helix repeat-containing protein</fullName>
    </submittedName>
</protein>
<dbReference type="RefSeq" id="WP_272005031.1">
    <property type="nucleotide sequence ID" value="NZ_JAQNDN010000020.1"/>
</dbReference>
<keyword evidence="1" id="KW-0677">Repeat</keyword>
<gene>
    <name evidence="3" type="ORF">POL58_34310</name>
</gene>
<dbReference type="InterPro" id="IPR006626">
    <property type="entry name" value="PbH1"/>
</dbReference>
<dbReference type="PANTHER" id="PTHR22990:SF15">
    <property type="entry name" value="F-BOX ONLY PROTEIN 10"/>
    <property type="match status" value="1"/>
</dbReference>
<evidence type="ECO:0000313" key="3">
    <source>
        <dbReference type="EMBL" id="MDC0672878.1"/>
    </source>
</evidence>
<organism evidence="3 4">
    <name type="scientific">Nannocystis radixulma</name>
    <dbReference type="NCBI Taxonomy" id="2995305"/>
    <lineage>
        <taxon>Bacteria</taxon>
        <taxon>Pseudomonadati</taxon>
        <taxon>Myxococcota</taxon>
        <taxon>Polyangia</taxon>
        <taxon>Nannocystales</taxon>
        <taxon>Nannocystaceae</taxon>
        <taxon>Nannocystis</taxon>
    </lineage>
</organism>